<evidence type="ECO:0000313" key="2">
    <source>
        <dbReference type="EMBL" id="RMI36948.1"/>
    </source>
</evidence>
<gene>
    <name evidence="2" type="ORF">EBO15_37115</name>
</gene>
<dbReference type="AlphaFoldDB" id="A0A3M2LQ20"/>
<reference evidence="2 3" key="1">
    <citation type="submission" date="2018-10" db="EMBL/GenBank/DDBJ databases">
        <title>Isolation from soil.</title>
        <authorList>
            <person name="Hu J."/>
        </authorList>
    </citation>
    <scope>NUCLEOTIDE SEQUENCE [LARGE SCALE GENOMIC DNA]</scope>
    <source>
        <strain evidence="2 3">NEAU-Ht49</strain>
    </source>
</reference>
<sequence length="240" mass="24444">MPRSPPSTPPCPRPPPPPAPRPPPLPPVPRPSPPAPRPGSRSTPPSGVGARLVGRGPPQSGPRVPERCRVTRGLTPRGRAPAPRSSTSGRALPVQPPVQPPVQRGCGTTGPRMVPVGAVAGSGDFVSFGEGVGLGDGRVGTLRTRPSPASGSVTTAPCVVSFNQSSRRSGATVSWTGPGGEGRSRPTGRSVPASRTVTPPVSESGTYRRCGRWRSDSASADAPVVAAYTPAASRRTAPAR</sequence>
<feature type="region of interest" description="Disordered" evidence="1">
    <location>
        <begin position="1"/>
        <end position="110"/>
    </location>
</feature>
<name>A0A3M2LQ20_9ACTN</name>
<feature type="region of interest" description="Disordered" evidence="1">
    <location>
        <begin position="133"/>
        <end position="240"/>
    </location>
</feature>
<feature type="compositionally biased region" description="Polar residues" evidence="1">
    <location>
        <begin position="147"/>
        <end position="175"/>
    </location>
</feature>
<dbReference type="Proteomes" id="UP000282674">
    <property type="component" value="Unassembled WGS sequence"/>
</dbReference>
<evidence type="ECO:0000313" key="3">
    <source>
        <dbReference type="Proteomes" id="UP000282674"/>
    </source>
</evidence>
<evidence type="ECO:0000256" key="1">
    <source>
        <dbReference type="SAM" id="MobiDB-lite"/>
    </source>
</evidence>
<dbReference type="PRINTS" id="PR01217">
    <property type="entry name" value="PRICHEXTENSN"/>
</dbReference>
<feature type="compositionally biased region" description="Pro residues" evidence="1">
    <location>
        <begin position="1"/>
        <end position="37"/>
    </location>
</feature>
<organism evidence="2 3">
    <name type="scientific">Actinomadura harenae</name>
    <dbReference type="NCBI Taxonomy" id="2483351"/>
    <lineage>
        <taxon>Bacteria</taxon>
        <taxon>Bacillati</taxon>
        <taxon>Actinomycetota</taxon>
        <taxon>Actinomycetes</taxon>
        <taxon>Streptosporangiales</taxon>
        <taxon>Thermomonosporaceae</taxon>
        <taxon>Actinomadura</taxon>
    </lineage>
</organism>
<dbReference type="EMBL" id="RFFG01000120">
    <property type="protein sequence ID" value="RMI36948.1"/>
    <property type="molecule type" value="Genomic_DNA"/>
</dbReference>
<comment type="caution">
    <text evidence="2">The sequence shown here is derived from an EMBL/GenBank/DDBJ whole genome shotgun (WGS) entry which is preliminary data.</text>
</comment>
<keyword evidence="3" id="KW-1185">Reference proteome</keyword>
<feature type="compositionally biased region" description="Polar residues" evidence="1">
    <location>
        <begin position="193"/>
        <end position="205"/>
    </location>
</feature>
<proteinExistence type="predicted"/>
<accession>A0A3M2LQ20</accession>
<protein>
    <submittedName>
        <fullName evidence="2">Uncharacterized protein</fullName>
    </submittedName>
</protein>
<feature type="compositionally biased region" description="Low complexity" evidence="1">
    <location>
        <begin position="216"/>
        <end position="240"/>
    </location>
</feature>